<dbReference type="OrthoDB" id="1921870at2759"/>
<dbReference type="AlphaFoldDB" id="A0A5A7T8N5"/>
<organism evidence="1 2">
    <name type="scientific">Cucumis melo var. makuwa</name>
    <name type="common">Oriental melon</name>
    <dbReference type="NCBI Taxonomy" id="1194695"/>
    <lineage>
        <taxon>Eukaryota</taxon>
        <taxon>Viridiplantae</taxon>
        <taxon>Streptophyta</taxon>
        <taxon>Embryophyta</taxon>
        <taxon>Tracheophyta</taxon>
        <taxon>Spermatophyta</taxon>
        <taxon>Magnoliopsida</taxon>
        <taxon>eudicotyledons</taxon>
        <taxon>Gunneridae</taxon>
        <taxon>Pentapetalae</taxon>
        <taxon>rosids</taxon>
        <taxon>fabids</taxon>
        <taxon>Cucurbitales</taxon>
        <taxon>Cucurbitaceae</taxon>
        <taxon>Benincaseae</taxon>
        <taxon>Cucumis</taxon>
    </lineage>
</organism>
<proteinExistence type="predicted"/>
<evidence type="ECO:0008006" key="3">
    <source>
        <dbReference type="Google" id="ProtNLM"/>
    </source>
</evidence>
<name>A0A5A7T8N5_CUCMM</name>
<dbReference type="Proteomes" id="UP000321393">
    <property type="component" value="Unassembled WGS sequence"/>
</dbReference>
<sequence length="86" mass="9946">MMQLQFQPTLKGSQPLSRDEICEIVLGIRSGYSEGLDWRPKPKSRKTASASSFSTMFSQAREYELQQIMIEQQHVELDEAKHMVKE</sequence>
<evidence type="ECO:0000313" key="1">
    <source>
        <dbReference type="EMBL" id="KAA0037957.1"/>
    </source>
</evidence>
<accession>A0A5A7T8N5</accession>
<gene>
    <name evidence="1" type="ORF">E6C27_scaffold36G001380</name>
</gene>
<comment type="caution">
    <text evidence="1">The sequence shown here is derived from an EMBL/GenBank/DDBJ whole genome shotgun (WGS) entry which is preliminary data.</text>
</comment>
<dbReference type="EMBL" id="SSTE01018788">
    <property type="protein sequence ID" value="KAA0037957.1"/>
    <property type="molecule type" value="Genomic_DNA"/>
</dbReference>
<protein>
    <recommendedName>
        <fullName evidence="3">Zinc finger protein ZPR1-like protein</fullName>
    </recommendedName>
</protein>
<evidence type="ECO:0000313" key="2">
    <source>
        <dbReference type="Proteomes" id="UP000321393"/>
    </source>
</evidence>
<reference evidence="1 2" key="1">
    <citation type="submission" date="2019-08" db="EMBL/GenBank/DDBJ databases">
        <title>Draft genome sequences of two oriental melons (Cucumis melo L. var makuwa).</title>
        <authorList>
            <person name="Kwon S.-Y."/>
        </authorList>
    </citation>
    <scope>NUCLEOTIDE SEQUENCE [LARGE SCALE GENOMIC DNA]</scope>
    <source>
        <strain evidence="2">cv. SW 3</strain>
        <tissue evidence="1">Leaf</tissue>
    </source>
</reference>